<dbReference type="InterPro" id="IPR057335">
    <property type="entry name" value="Beta-barrel_SelB"/>
</dbReference>
<dbReference type="EMBL" id="CP154795">
    <property type="protein sequence ID" value="XAN06872.1"/>
    <property type="molecule type" value="Genomic_DNA"/>
</dbReference>
<comment type="subcellular location">
    <subcellularLocation>
        <location evidence="1">Cytoplasm</location>
    </subcellularLocation>
</comment>
<evidence type="ECO:0000256" key="7">
    <source>
        <dbReference type="ARBA" id="ARBA00025526"/>
    </source>
</evidence>
<dbReference type="CDD" id="cd04171">
    <property type="entry name" value="SelB"/>
    <property type="match status" value="1"/>
</dbReference>
<evidence type="ECO:0000256" key="1">
    <source>
        <dbReference type="ARBA" id="ARBA00004496"/>
    </source>
</evidence>
<dbReference type="Gene3D" id="3.40.50.300">
    <property type="entry name" value="P-loop containing nucleotide triphosphate hydrolases"/>
    <property type="match status" value="1"/>
</dbReference>
<proteinExistence type="predicted"/>
<dbReference type="SUPFAM" id="SSF52540">
    <property type="entry name" value="P-loop containing nucleoside triphosphate hydrolases"/>
    <property type="match status" value="1"/>
</dbReference>
<dbReference type="Pfam" id="PF25461">
    <property type="entry name" value="Beta-barrel_SelB"/>
    <property type="match status" value="1"/>
</dbReference>
<keyword evidence="4" id="KW-0547">Nucleotide-binding</keyword>
<dbReference type="InterPro" id="IPR027417">
    <property type="entry name" value="P-loop_NTPase"/>
</dbReference>
<keyword evidence="3" id="KW-0963">Cytoplasm</keyword>
<name>A0ABZ3FPT0_9ACTN</name>
<dbReference type="PANTHER" id="PTHR42854:SF3">
    <property type="entry name" value="EUKARYOTIC TRANSLATION INITIATION FACTOR 2 SUBUNIT 3-RELATED"/>
    <property type="match status" value="1"/>
</dbReference>
<dbReference type="InterPro" id="IPR015191">
    <property type="entry name" value="SelB_WHD4"/>
</dbReference>
<protein>
    <recommendedName>
        <fullName evidence="2">Selenocysteine-specific elongation factor</fullName>
    </recommendedName>
    <alternativeName>
        <fullName evidence="8">SelB translation factor</fullName>
    </alternativeName>
</protein>
<evidence type="ECO:0000256" key="6">
    <source>
        <dbReference type="ARBA" id="ARBA00023134"/>
    </source>
</evidence>
<dbReference type="GO" id="GO:0003746">
    <property type="term" value="F:translation elongation factor activity"/>
    <property type="evidence" value="ECO:0007669"/>
    <property type="project" value="UniProtKB-KW"/>
</dbReference>
<reference evidence="10 11" key="1">
    <citation type="submission" date="2024-04" db="EMBL/GenBank/DDBJ databases">
        <title>Isolation of an actinomycete strain from pig manure.</title>
        <authorList>
            <person name="Gong T."/>
            <person name="Yu Z."/>
            <person name="An M."/>
            <person name="Wei C."/>
            <person name="Yang W."/>
            <person name="Liu L."/>
        </authorList>
    </citation>
    <scope>NUCLEOTIDE SEQUENCE [LARGE SCALE GENOMIC DNA]</scope>
    <source>
        <strain evidence="10 11">ZF39</strain>
    </source>
</reference>
<dbReference type="InterPro" id="IPR009000">
    <property type="entry name" value="Transl_B-barrel_sf"/>
</dbReference>
<feature type="domain" description="Tr-type G" evidence="9">
    <location>
        <begin position="1"/>
        <end position="170"/>
    </location>
</feature>
<dbReference type="PROSITE" id="PS51722">
    <property type="entry name" value="G_TR_2"/>
    <property type="match status" value="1"/>
</dbReference>
<dbReference type="InterPro" id="IPR036390">
    <property type="entry name" value="WH_DNA-bd_sf"/>
</dbReference>
<dbReference type="Pfam" id="PF09107">
    <property type="entry name" value="WHD_3rd_SelB"/>
    <property type="match status" value="1"/>
</dbReference>
<dbReference type="NCBIfam" id="TIGR00475">
    <property type="entry name" value="selB"/>
    <property type="match status" value="1"/>
</dbReference>
<dbReference type="Gene3D" id="2.40.30.10">
    <property type="entry name" value="Translation factors"/>
    <property type="match status" value="1"/>
</dbReference>
<dbReference type="RefSeq" id="WP_425308312.1">
    <property type="nucleotide sequence ID" value="NZ_CP154795.1"/>
</dbReference>
<evidence type="ECO:0000256" key="8">
    <source>
        <dbReference type="ARBA" id="ARBA00031615"/>
    </source>
</evidence>
<dbReference type="Gene3D" id="1.10.10.10">
    <property type="entry name" value="Winged helix-like DNA-binding domain superfamily/Winged helix DNA-binding domain"/>
    <property type="match status" value="1"/>
</dbReference>
<dbReference type="Proteomes" id="UP001442841">
    <property type="component" value="Chromosome"/>
</dbReference>
<comment type="function">
    <text evidence="7">Translation factor necessary for the incorporation of selenocysteine into proteins. It probably replaces EF-Tu for the insertion of selenocysteine directed by the UGA codon. SelB binds GTP and GDP.</text>
</comment>
<dbReference type="InterPro" id="IPR036388">
    <property type="entry name" value="WH-like_DNA-bd_sf"/>
</dbReference>
<accession>A0ABZ3FPT0</accession>
<keyword evidence="6" id="KW-0342">GTP-binding</keyword>
<organism evidence="10 11">
    <name type="scientific">Ammonicoccus fulvus</name>
    <dbReference type="NCBI Taxonomy" id="3138240"/>
    <lineage>
        <taxon>Bacteria</taxon>
        <taxon>Bacillati</taxon>
        <taxon>Actinomycetota</taxon>
        <taxon>Actinomycetes</taxon>
        <taxon>Propionibacteriales</taxon>
        <taxon>Propionibacteriaceae</taxon>
        <taxon>Ammonicoccus</taxon>
    </lineage>
</organism>
<gene>
    <name evidence="10" type="primary">selB</name>
    <name evidence="10" type="ORF">AADG42_05995</name>
</gene>
<evidence type="ECO:0000313" key="11">
    <source>
        <dbReference type="Proteomes" id="UP001442841"/>
    </source>
</evidence>
<dbReference type="InterPro" id="IPR004161">
    <property type="entry name" value="EFTu-like_2"/>
</dbReference>
<evidence type="ECO:0000313" key="10">
    <source>
        <dbReference type="EMBL" id="XAN06872.1"/>
    </source>
</evidence>
<sequence>MRVVATAGHVDHGKSTLVRALTGTDPDRWAEEHNRGLTIDLGFAHTRLASGETVAFVDVPGHQRFIANMLAGIGPAPAVLFVVAADEGWRAQSTEHLAAIDALGLRHGLLVVTRSDLADPSAAIAQAHEQLQGTSLEGIRAVAVSAVTGQGIEELRAALDDLCAALPAPDLTGRARLWVDRAFSMKGAGTVVTGTLEAGTLRMGDRVTVQGRDVGVRRLQSLGHDVSEAQAVARVAINLRGLPADSVGRGDVVLTGAWHRTTVVDARVPDDVDLPDRLMVHVGTAAQEARVRPLGAGSIRLSWTDPLPLQVGDRLVLRDPGRQHVLAGAVVLDVDPPELNRRGAARARAEWLADAPEQFDVAREVARRGVVDLATLRSLGAPEVPAAEWVLPERKQLHTAQSPTAPTPPRAIRQLGEWLIAEPLWASWVAQLTTIVTDHAQRHPLQARMPQQAAAARVGLPEVTLLVPLARAAGLTLADGHVAPPGSVADLGAAESGLQSLEAQLAARPFRAPERDELHALALGVPEIAAAVRLGRLLDLGDQIVLAPRAPALAMRELSKLSQPFTTSQARQALDTTRRVVIPLLEHLDRKGWTRRLDGTLREVARGRG</sequence>
<dbReference type="Pfam" id="PF03144">
    <property type="entry name" value="GTP_EFTU_D2"/>
    <property type="match status" value="1"/>
</dbReference>
<keyword evidence="10" id="KW-0251">Elongation factor</keyword>
<dbReference type="SUPFAM" id="SSF46785">
    <property type="entry name" value="Winged helix' DNA-binding domain"/>
    <property type="match status" value="1"/>
</dbReference>
<dbReference type="PANTHER" id="PTHR42854">
    <property type="entry name" value="EUKARYOTIC TRANSLATION INITIATION FACTOR 2 SUBUNIT 3 FAMILY MEMBER"/>
    <property type="match status" value="1"/>
</dbReference>
<dbReference type="InterPro" id="IPR050543">
    <property type="entry name" value="eIF2G"/>
</dbReference>
<dbReference type="InterPro" id="IPR000795">
    <property type="entry name" value="T_Tr_GTP-bd_dom"/>
</dbReference>
<evidence type="ECO:0000256" key="3">
    <source>
        <dbReference type="ARBA" id="ARBA00022490"/>
    </source>
</evidence>
<dbReference type="InterPro" id="IPR004535">
    <property type="entry name" value="Transl_elong_SelB"/>
</dbReference>
<evidence type="ECO:0000256" key="5">
    <source>
        <dbReference type="ARBA" id="ARBA00022917"/>
    </source>
</evidence>
<evidence type="ECO:0000259" key="9">
    <source>
        <dbReference type="PROSITE" id="PS51722"/>
    </source>
</evidence>
<keyword evidence="11" id="KW-1185">Reference proteome</keyword>
<keyword evidence="5" id="KW-0648">Protein biosynthesis</keyword>
<evidence type="ECO:0000256" key="2">
    <source>
        <dbReference type="ARBA" id="ARBA00015953"/>
    </source>
</evidence>
<evidence type="ECO:0000256" key="4">
    <source>
        <dbReference type="ARBA" id="ARBA00022741"/>
    </source>
</evidence>
<dbReference type="Pfam" id="PF00009">
    <property type="entry name" value="GTP_EFTU"/>
    <property type="match status" value="1"/>
</dbReference>
<dbReference type="SUPFAM" id="SSF50447">
    <property type="entry name" value="Translation proteins"/>
    <property type="match status" value="1"/>
</dbReference>